<evidence type="ECO:0000259" key="6">
    <source>
        <dbReference type="PROSITE" id="PS50198"/>
    </source>
</evidence>
<dbReference type="InterPro" id="IPR052204">
    <property type="entry name" value="PpiC/parvulin_rotamase"/>
</dbReference>
<evidence type="ECO:0000313" key="7">
    <source>
        <dbReference type="EMBL" id="ROQ30010.1"/>
    </source>
</evidence>
<sequence>MATASAYHILVKTQQEAEKLLEQLKKGADFNKLAKQHSLCPSKRRGGDLGEFRKGDMVKAFDNVVFKKPLFEVHGPVKTKFGWHLIKTVYRSTDIK</sequence>
<dbReference type="Pfam" id="PF13616">
    <property type="entry name" value="Rotamase_3"/>
    <property type="match status" value="1"/>
</dbReference>
<evidence type="ECO:0000313" key="8">
    <source>
        <dbReference type="Proteomes" id="UP000268033"/>
    </source>
</evidence>
<gene>
    <name evidence="7" type="ORF">EDC28_102400</name>
</gene>
<protein>
    <recommendedName>
        <fullName evidence="2">peptidylprolyl isomerase</fullName>
        <ecNumber evidence="2">5.2.1.8</ecNumber>
    </recommendedName>
</protein>
<accession>A0A3N1PTF2</accession>
<dbReference type="PANTHER" id="PTHR43629:SF3">
    <property type="entry name" value="PEPTIDYL-PROLYL CIS-TRANS ISOMERASE C"/>
    <property type="match status" value="1"/>
</dbReference>
<feature type="domain" description="PpiC" evidence="6">
    <location>
        <begin position="1"/>
        <end position="90"/>
    </location>
</feature>
<keyword evidence="8" id="KW-1185">Reference proteome</keyword>
<dbReference type="PROSITE" id="PS50198">
    <property type="entry name" value="PPIC_PPIASE_2"/>
    <property type="match status" value="1"/>
</dbReference>
<dbReference type="SUPFAM" id="SSF54534">
    <property type="entry name" value="FKBP-like"/>
    <property type="match status" value="1"/>
</dbReference>
<dbReference type="PANTHER" id="PTHR43629">
    <property type="entry name" value="PEPTIDYL-PROLYL CIS-TRANS ISOMERASE"/>
    <property type="match status" value="1"/>
</dbReference>
<comment type="caution">
    <text evidence="7">The sequence shown here is derived from an EMBL/GenBank/DDBJ whole genome shotgun (WGS) entry which is preliminary data.</text>
</comment>
<evidence type="ECO:0000256" key="2">
    <source>
        <dbReference type="ARBA" id="ARBA00013194"/>
    </source>
</evidence>
<dbReference type="InterPro" id="IPR000297">
    <property type="entry name" value="PPIase_PpiC"/>
</dbReference>
<name>A0A3N1PTF2_9GAMM</name>
<dbReference type="Proteomes" id="UP000268033">
    <property type="component" value="Unassembled WGS sequence"/>
</dbReference>
<keyword evidence="4 5" id="KW-0413">Isomerase</keyword>
<dbReference type="STRING" id="584787.GCA_001247655_00586"/>
<dbReference type="Gene3D" id="3.10.50.40">
    <property type="match status" value="1"/>
</dbReference>
<evidence type="ECO:0000256" key="5">
    <source>
        <dbReference type="PROSITE-ProRule" id="PRU00278"/>
    </source>
</evidence>
<evidence type="ECO:0000256" key="1">
    <source>
        <dbReference type="ARBA" id="ARBA00000971"/>
    </source>
</evidence>
<keyword evidence="3 5" id="KW-0697">Rotamase</keyword>
<dbReference type="EMBL" id="RJUL01000002">
    <property type="protein sequence ID" value="ROQ30010.1"/>
    <property type="molecule type" value="Genomic_DNA"/>
</dbReference>
<dbReference type="EC" id="5.2.1.8" evidence="2"/>
<dbReference type="GO" id="GO:0003755">
    <property type="term" value="F:peptidyl-prolyl cis-trans isomerase activity"/>
    <property type="evidence" value="ECO:0007669"/>
    <property type="project" value="UniProtKB-KW"/>
</dbReference>
<evidence type="ECO:0000256" key="4">
    <source>
        <dbReference type="ARBA" id="ARBA00023235"/>
    </source>
</evidence>
<proteinExistence type="predicted"/>
<evidence type="ECO:0000256" key="3">
    <source>
        <dbReference type="ARBA" id="ARBA00023110"/>
    </source>
</evidence>
<organism evidence="7 8">
    <name type="scientific">Gallaecimonas pentaromativorans</name>
    <dbReference type="NCBI Taxonomy" id="584787"/>
    <lineage>
        <taxon>Bacteria</taxon>
        <taxon>Pseudomonadati</taxon>
        <taxon>Pseudomonadota</taxon>
        <taxon>Gammaproteobacteria</taxon>
        <taxon>Enterobacterales</taxon>
        <taxon>Gallaecimonadaceae</taxon>
        <taxon>Gallaecimonas</taxon>
    </lineage>
</organism>
<dbReference type="AlphaFoldDB" id="A0A3N1PTF2"/>
<dbReference type="NCBIfam" id="NF011969">
    <property type="entry name" value="PRK15441.1"/>
    <property type="match status" value="1"/>
</dbReference>
<reference evidence="7 8" key="1">
    <citation type="submission" date="2018-11" db="EMBL/GenBank/DDBJ databases">
        <title>Genomic Encyclopedia of Type Strains, Phase IV (KMG-IV): sequencing the most valuable type-strain genomes for metagenomic binning, comparative biology and taxonomic classification.</title>
        <authorList>
            <person name="Goeker M."/>
        </authorList>
    </citation>
    <scope>NUCLEOTIDE SEQUENCE [LARGE SCALE GENOMIC DNA]</scope>
    <source>
        <strain evidence="7 8">DSM 21945</strain>
    </source>
</reference>
<comment type="catalytic activity">
    <reaction evidence="1">
        <text>[protein]-peptidylproline (omega=180) = [protein]-peptidylproline (omega=0)</text>
        <dbReference type="Rhea" id="RHEA:16237"/>
        <dbReference type="Rhea" id="RHEA-COMP:10747"/>
        <dbReference type="Rhea" id="RHEA-COMP:10748"/>
        <dbReference type="ChEBI" id="CHEBI:83833"/>
        <dbReference type="ChEBI" id="CHEBI:83834"/>
        <dbReference type="EC" id="5.2.1.8"/>
    </reaction>
</comment>
<dbReference type="InterPro" id="IPR046357">
    <property type="entry name" value="PPIase_dom_sf"/>
</dbReference>